<dbReference type="InterPro" id="IPR010282">
    <property type="entry name" value="Uncharacterised_HutD/Ves"/>
</dbReference>
<accession>A0A4R3N2W2</accession>
<name>A0A4R3N2W2_9GAMM</name>
<evidence type="ECO:0000313" key="2">
    <source>
        <dbReference type="Proteomes" id="UP000295414"/>
    </source>
</evidence>
<comment type="caution">
    <text evidence="1">The sequence shown here is derived from an EMBL/GenBank/DDBJ whole genome shotgun (WGS) entry which is preliminary data.</text>
</comment>
<keyword evidence="2" id="KW-1185">Reference proteome</keyword>
<dbReference type="Gene3D" id="2.60.120.10">
    <property type="entry name" value="Jelly Rolls"/>
    <property type="match status" value="1"/>
</dbReference>
<dbReference type="SUPFAM" id="SSF51182">
    <property type="entry name" value="RmlC-like cupins"/>
    <property type="match status" value="1"/>
</dbReference>
<protein>
    <recommendedName>
        <fullName evidence="3">HutD family protein</fullName>
    </recommendedName>
</protein>
<reference evidence="1 2" key="1">
    <citation type="submission" date="2019-03" db="EMBL/GenBank/DDBJ databases">
        <title>Genomic Encyclopedia of Type Strains, Phase IV (KMG-IV): sequencing the most valuable type-strain genomes for metagenomic binning, comparative biology and taxonomic classification.</title>
        <authorList>
            <person name="Goeker M."/>
        </authorList>
    </citation>
    <scope>NUCLEOTIDE SEQUENCE [LARGE SCALE GENOMIC DNA]</scope>
    <source>
        <strain evidence="1 2">DSM 13605</strain>
    </source>
</reference>
<dbReference type="RefSeq" id="WP_114960514.1">
    <property type="nucleotide sequence ID" value="NZ_MSZW01000022.1"/>
</dbReference>
<evidence type="ECO:0000313" key="1">
    <source>
        <dbReference type="EMBL" id="TCT22511.1"/>
    </source>
</evidence>
<dbReference type="OrthoDB" id="9800082at2"/>
<evidence type="ECO:0008006" key="3">
    <source>
        <dbReference type="Google" id="ProtNLM"/>
    </source>
</evidence>
<proteinExistence type="predicted"/>
<dbReference type="Pfam" id="PF05962">
    <property type="entry name" value="HutD"/>
    <property type="match status" value="1"/>
</dbReference>
<dbReference type="PANTHER" id="PTHR37943:SF1">
    <property type="entry name" value="PROTEIN VES"/>
    <property type="match status" value="1"/>
</dbReference>
<dbReference type="CDD" id="cd20293">
    <property type="entry name" value="cupin_HutD_N"/>
    <property type="match status" value="1"/>
</dbReference>
<gene>
    <name evidence="1" type="ORF">EDC34_10762</name>
</gene>
<dbReference type="InterPro" id="IPR011051">
    <property type="entry name" value="RmlC_Cupin_sf"/>
</dbReference>
<dbReference type="InterPro" id="IPR014710">
    <property type="entry name" value="RmlC-like_jellyroll"/>
</dbReference>
<dbReference type="Proteomes" id="UP000295414">
    <property type="component" value="Unassembled WGS sequence"/>
</dbReference>
<dbReference type="EMBL" id="SMAP01000007">
    <property type="protein sequence ID" value="TCT22511.1"/>
    <property type="molecule type" value="Genomic_DNA"/>
</dbReference>
<dbReference type="AlphaFoldDB" id="A0A4R3N2W2"/>
<dbReference type="PANTHER" id="PTHR37943">
    <property type="entry name" value="PROTEIN VES"/>
    <property type="match status" value="1"/>
</dbReference>
<organism evidence="1 2">
    <name type="scientific">Thermomonas haemolytica</name>
    <dbReference type="NCBI Taxonomy" id="141949"/>
    <lineage>
        <taxon>Bacteria</taxon>
        <taxon>Pseudomonadati</taxon>
        <taxon>Pseudomonadota</taxon>
        <taxon>Gammaproteobacteria</taxon>
        <taxon>Lysobacterales</taxon>
        <taxon>Lysobacteraceae</taxon>
        <taxon>Thermomonas</taxon>
    </lineage>
</organism>
<sequence length="215" mass="23624">MSADCTCGDTATAGQDAPPCGVRILRAADYRRMRWKNGAGWTSEVLRMPDCEDWDWRLSLAEIDQDAPFSAFPGMERLLVLLQGDGLRLQFEDGRSQELRPPHGMLRFSGDRPLRAELLGGPCRDFGLIWKRGRIDVQLWHRPLAGTMVLFAGRRETWLLHLLEGTAQVAGDGVPGGALVAGDSVLLEGSELPTRLPLEGHGAALLARITRIGED</sequence>